<proteinExistence type="predicted"/>
<reference evidence="1" key="1">
    <citation type="submission" date="2018-04" db="EMBL/GenBank/DDBJ databases">
        <title>Draft genome sequence of the Candidatus Spirobacillus cienkowskii, a pathogen of freshwater Daphnia species, reconstructed from hemolymph metagenomic reads.</title>
        <authorList>
            <person name="Bresciani L."/>
            <person name="Lemos L.N."/>
            <person name="Wale N."/>
            <person name="Lin J.Y."/>
            <person name="Fernandes G.R."/>
            <person name="Duffy M.A."/>
            <person name="Rodrigues J.M."/>
        </authorList>
    </citation>
    <scope>NUCLEOTIDE SEQUENCE [LARGE SCALE GENOMIC DNA]</scope>
    <source>
        <strain evidence="1">Binning01</strain>
    </source>
</reference>
<dbReference type="EMBL" id="QOVW01000084">
    <property type="protein sequence ID" value="RDB35475.1"/>
    <property type="molecule type" value="Genomic_DNA"/>
</dbReference>
<dbReference type="Proteomes" id="UP000253934">
    <property type="component" value="Unassembled WGS sequence"/>
</dbReference>
<dbReference type="InterPro" id="IPR021246">
    <property type="entry name" value="DUF2797"/>
</dbReference>
<dbReference type="Pfam" id="PF10977">
    <property type="entry name" value="DUF2797"/>
    <property type="match status" value="1"/>
</dbReference>
<comment type="caution">
    <text evidence="1">The sequence shown here is derived from an EMBL/GenBank/DDBJ whole genome shotgun (WGS) entry which is preliminary data.</text>
</comment>
<organism evidence="1 2">
    <name type="scientific">Spirobacillus cienkowskii</name>
    <dbReference type="NCBI Taxonomy" id="495820"/>
    <lineage>
        <taxon>Bacteria</taxon>
        <taxon>Pseudomonadati</taxon>
        <taxon>Bdellovibrionota</taxon>
        <taxon>Oligoflexia</taxon>
        <taxon>Silvanigrellales</taxon>
        <taxon>Spirobacillus</taxon>
    </lineage>
</organism>
<sequence length="310" mass="36119">MKYLMQKSDYLISKMSVTPLTDCSLFHIDAIENKNIINRESIRLKAQYKIDPEIILKPGLKLSLKHTGLFQCISCSKVIKKIFDGFCFPCLKKKAAADICIMSPNLCHYLAGTCREPEWGEKFCYQPHYVYLSYTDKYKVGITRYSQIPTRWFDQGATLATVLARVTSRHQAGTLEHLLKEILHDKSHWLNMLKNKNERPSHELFIKKFYETKEWLLQNELFITKKIYTTPPTHLNLSQEILVFNEPLTVELNFDVPNFPATFKSINLDKNPSIMGEITGIKGQYIFMGDYVFNMRRHQGYKVNLEISEN</sequence>
<evidence type="ECO:0000313" key="2">
    <source>
        <dbReference type="Proteomes" id="UP000253934"/>
    </source>
</evidence>
<keyword evidence="2" id="KW-1185">Reference proteome</keyword>
<gene>
    <name evidence="1" type="ORF">DCC88_09895</name>
</gene>
<name>A0A369KRZ1_9BACT</name>
<accession>A0A369KRZ1</accession>
<evidence type="ECO:0000313" key="1">
    <source>
        <dbReference type="EMBL" id="RDB35475.1"/>
    </source>
</evidence>
<dbReference type="AlphaFoldDB" id="A0A369KRZ1"/>
<protein>
    <submittedName>
        <fullName evidence="1">DUF2797 domain-containing protein</fullName>
    </submittedName>
</protein>